<name>A0ABY4TWX6_9SPHN</name>
<dbReference type="InterPro" id="IPR016181">
    <property type="entry name" value="Acyl_CoA_acyltransferase"/>
</dbReference>
<dbReference type="InterPro" id="IPR000182">
    <property type="entry name" value="GNAT_dom"/>
</dbReference>
<dbReference type="SUPFAM" id="SSF55729">
    <property type="entry name" value="Acyl-CoA N-acyltransferases (Nat)"/>
    <property type="match status" value="1"/>
</dbReference>
<dbReference type="Pfam" id="PF13302">
    <property type="entry name" value="Acetyltransf_3"/>
    <property type="match status" value="1"/>
</dbReference>
<dbReference type="InterPro" id="IPR051531">
    <property type="entry name" value="N-acetyltransferase"/>
</dbReference>
<dbReference type="PANTHER" id="PTHR43792">
    <property type="entry name" value="GNAT FAMILY, PUTATIVE (AFU_ORTHOLOGUE AFUA_3G00765)-RELATED-RELATED"/>
    <property type="match status" value="1"/>
</dbReference>
<proteinExistence type="predicted"/>
<dbReference type="PROSITE" id="PS51186">
    <property type="entry name" value="GNAT"/>
    <property type="match status" value="1"/>
</dbReference>
<keyword evidence="3" id="KW-1185">Reference proteome</keyword>
<dbReference type="Proteomes" id="UP001055580">
    <property type="component" value="Chromosome"/>
</dbReference>
<evidence type="ECO:0000313" key="2">
    <source>
        <dbReference type="EMBL" id="URW76017.1"/>
    </source>
</evidence>
<reference evidence="2" key="1">
    <citation type="submission" date="2022-05" db="EMBL/GenBank/DDBJ databases">
        <title>Sphingomonas sp. strain RMG20 Genome sequencing and assembly.</title>
        <authorList>
            <person name="Kim I."/>
        </authorList>
    </citation>
    <scope>NUCLEOTIDE SEQUENCE</scope>
    <source>
        <strain evidence="2">RMG20</strain>
    </source>
</reference>
<dbReference type="Gene3D" id="3.40.630.30">
    <property type="match status" value="1"/>
</dbReference>
<accession>A0ABY4TWX6</accession>
<evidence type="ECO:0000313" key="3">
    <source>
        <dbReference type="Proteomes" id="UP001055580"/>
    </source>
</evidence>
<evidence type="ECO:0000259" key="1">
    <source>
        <dbReference type="PROSITE" id="PS51186"/>
    </source>
</evidence>
<protein>
    <submittedName>
        <fullName evidence="2">GNAT family N-acetyltransferase</fullName>
    </submittedName>
</protein>
<organism evidence="2 3">
    <name type="scientific">Sphingomonas donggukensis</name>
    <dbReference type="NCBI Taxonomy" id="2949093"/>
    <lineage>
        <taxon>Bacteria</taxon>
        <taxon>Pseudomonadati</taxon>
        <taxon>Pseudomonadota</taxon>
        <taxon>Alphaproteobacteria</taxon>
        <taxon>Sphingomonadales</taxon>
        <taxon>Sphingomonadaceae</taxon>
        <taxon>Sphingomonas</taxon>
    </lineage>
</organism>
<sequence length="183" mass="20958">MSGAEPTAFLNPEFDSERLTMRPQSIDDAEALHPAYSDVAAMTWWSSAPHASIDETRIYLADGARSTDWRGWTIRAKDDGRVVGTLAACETKPRVAEIGYMVLRRDWGSGLAREGVSRLIDLLFETERYRRVWADTDPENLPSNALLTRLGFTREGHLRGEWETHIGVRDAWIWGLLREEWRR</sequence>
<feature type="domain" description="N-acetyltransferase" evidence="1">
    <location>
        <begin position="19"/>
        <end position="179"/>
    </location>
</feature>
<dbReference type="EMBL" id="CP098401">
    <property type="protein sequence ID" value="URW76017.1"/>
    <property type="molecule type" value="Genomic_DNA"/>
</dbReference>
<gene>
    <name evidence="2" type="ORF">M9980_01950</name>
</gene>
<dbReference type="PANTHER" id="PTHR43792:SF1">
    <property type="entry name" value="N-ACETYLTRANSFERASE DOMAIN-CONTAINING PROTEIN"/>
    <property type="match status" value="1"/>
</dbReference>
<dbReference type="RefSeq" id="WP_250752782.1">
    <property type="nucleotide sequence ID" value="NZ_CP098401.1"/>
</dbReference>